<sequence>MKIGREQIKYVCMILLGANITSIILGILHYIIGLNIVVGTIFSILIVLAWFLNVALIIFNDYKVVKSNSIGKRINRLGYGLLGVQIIAIFFLVGGLFLLNANWFSPALQYSLIWIGFFSFFVYASLFSYLNIKALDNREVWKIE</sequence>
<name>X1DDA5_9ZZZZ</name>
<dbReference type="AlphaFoldDB" id="X1DDA5"/>
<feature type="transmembrane region" description="Helical" evidence="1">
    <location>
        <begin position="79"/>
        <end position="99"/>
    </location>
</feature>
<keyword evidence="1" id="KW-1133">Transmembrane helix</keyword>
<keyword evidence="1" id="KW-0472">Membrane</keyword>
<accession>X1DDA5</accession>
<keyword evidence="1" id="KW-0812">Transmembrane</keyword>
<feature type="transmembrane region" description="Helical" evidence="1">
    <location>
        <begin position="12"/>
        <end position="32"/>
    </location>
</feature>
<organism evidence="2">
    <name type="scientific">marine sediment metagenome</name>
    <dbReference type="NCBI Taxonomy" id="412755"/>
    <lineage>
        <taxon>unclassified sequences</taxon>
        <taxon>metagenomes</taxon>
        <taxon>ecological metagenomes</taxon>
    </lineage>
</organism>
<gene>
    <name evidence="2" type="ORF">S03H2_06477</name>
</gene>
<proteinExistence type="predicted"/>
<dbReference type="EMBL" id="BARU01002843">
    <property type="protein sequence ID" value="GAH18781.1"/>
    <property type="molecule type" value="Genomic_DNA"/>
</dbReference>
<evidence type="ECO:0000256" key="1">
    <source>
        <dbReference type="SAM" id="Phobius"/>
    </source>
</evidence>
<feature type="transmembrane region" description="Helical" evidence="1">
    <location>
        <begin position="38"/>
        <end position="59"/>
    </location>
</feature>
<protein>
    <submittedName>
        <fullName evidence="2">Uncharacterized protein</fullName>
    </submittedName>
</protein>
<reference evidence="2" key="1">
    <citation type="journal article" date="2014" name="Front. Microbiol.">
        <title>High frequency of phylogenetically diverse reductive dehalogenase-homologous genes in deep subseafloor sedimentary metagenomes.</title>
        <authorList>
            <person name="Kawai M."/>
            <person name="Futagami T."/>
            <person name="Toyoda A."/>
            <person name="Takaki Y."/>
            <person name="Nishi S."/>
            <person name="Hori S."/>
            <person name="Arai W."/>
            <person name="Tsubouchi T."/>
            <person name="Morono Y."/>
            <person name="Uchiyama I."/>
            <person name="Ito T."/>
            <person name="Fujiyama A."/>
            <person name="Inagaki F."/>
            <person name="Takami H."/>
        </authorList>
    </citation>
    <scope>NUCLEOTIDE SEQUENCE</scope>
    <source>
        <strain evidence="2">Expedition CK06-06</strain>
    </source>
</reference>
<feature type="transmembrane region" description="Helical" evidence="1">
    <location>
        <begin position="111"/>
        <end position="132"/>
    </location>
</feature>
<comment type="caution">
    <text evidence="2">The sequence shown here is derived from an EMBL/GenBank/DDBJ whole genome shotgun (WGS) entry which is preliminary data.</text>
</comment>
<evidence type="ECO:0000313" key="2">
    <source>
        <dbReference type="EMBL" id="GAH18781.1"/>
    </source>
</evidence>